<reference evidence="1 2" key="1">
    <citation type="journal article" date="2018" name="Front. Microbiol.">
        <title>Hydrolytic Capabilities as a Key to Environmental Success: Chitinolytic and Cellulolytic Acidobacteria From Acidic Sub-arctic Soils and Boreal Peatlands.</title>
        <authorList>
            <person name="Belova S.E."/>
            <person name="Ravin N.V."/>
            <person name="Pankratov T.A."/>
            <person name="Rakitin A.L."/>
            <person name="Ivanova A.A."/>
            <person name="Beletsky A.V."/>
            <person name="Mardanov A.V."/>
            <person name="Sinninghe Damste J.S."/>
            <person name="Dedysh S.N."/>
        </authorList>
    </citation>
    <scope>NUCLEOTIDE SEQUENCE [LARGE SCALE GENOMIC DNA]</scope>
    <source>
        <strain evidence="1 2">SBC82</strain>
        <plasmid evidence="2">pacpol4</plasmid>
    </source>
</reference>
<evidence type="ECO:0000313" key="1">
    <source>
        <dbReference type="EMBL" id="AXC16185.1"/>
    </source>
</evidence>
<accession>A0A2Z5GC57</accession>
<dbReference type="AlphaFoldDB" id="A0A2Z5GC57"/>
<name>A0A2Z5GC57_9BACT</name>
<proteinExistence type="predicted"/>
<gene>
    <name evidence="1" type="ORF">ACPOL_6981</name>
</gene>
<geneLocation type="plasmid" evidence="2">
    <name>pacpol4</name>
</geneLocation>
<dbReference type="EMBL" id="CP030843">
    <property type="protein sequence ID" value="AXC16185.1"/>
    <property type="molecule type" value="Genomic_DNA"/>
</dbReference>
<protein>
    <submittedName>
        <fullName evidence="1">Uncharacterized protein</fullName>
    </submittedName>
</protein>
<organism evidence="1 2">
    <name type="scientific">Acidisarcina polymorpha</name>
    <dbReference type="NCBI Taxonomy" id="2211140"/>
    <lineage>
        <taxon>Bacteria</taxon>
        <taxon>Pseudomonadati</taxon>
        <taxon>Acidobacteriota</taxon>
        <taxon>Terriglobia</taxon>
        <taxon>Terriglobales</taxon>
        <taxon>Acidobacteriaceae</taxon>
        <taxon>Acidisarcina</taxon>
    </lineage>
</organism>
<sequence length="92" mass="10418">MLDLIWTMFILSSEPDYGLNNTKSERFRLTSLAHLAVGSLTQPYSLLVVRVPQPVNENAADVLLLRFLLLKALLESRWVPVAETQTNSFSQE</sequence>
<keyword evidence="1" id="KW-0614">Plasmid</keyword>
<evidence type="ECO:0000313" key="2">
    <source>
        <dbReference type="Proteomes" id="UP000253606"/>
    </source>
</evidence>
<dbReference type="KEGG" id="abas:ACPOL_6981"/>
<keyword evidence="2" id="KW-1185">Reference proteome</keyword>
<dbReference type="Proteomes" id="UP000253606">
    <property type="component" value="Plasmid pACPOL4"/>
</dbReference>